<dbReference type="Proteomes" id="UP000290289">
    <property type="component" value="Chromosome 12"/>
</dbReference>
<dbReference type="PANTHER" id="PTHR45782:SF4">
    <property type="entry name" value="MITOCHONDRIAL RIBOSOME-ASSOCIATED GTPASE 1"/>
    <property type="match status" value="1"/>
</dbReference>
<dbReference type="SUPFAM" id="SSF52540">
    <property type="entry name" value="P-loop containing nucleoside triphosphate hydrolases"/>
    <property type="match status" value="1"/>
</dbReference>
<evidence type="ECO:0000256" key="2">
    <source>
        <dbReference type="ARBA" id="ARBA00023134"/>
    </source>
</evidence>
<protein>
    <recommendedName>
        <fullName evidence="3">G domain-containing protein</fullName>
    </recommendedName>
</protein>
<dbReference type="InterPro" id="IPR023179">
    <property type="entry name" value="GTP-bd_ortho_bundle_sf"/>
</dbReference>
<dbReference type="Gene3D" id="3.40.50.300">
    <property type="entry name" value="P-loop containing nucleotide triphosphate hydrolases"/>
    <property type="match status" value="1"/>
</dbReference>
<dbReference type="InterPro" id="IPR027417">
    <property type="entry name" value="P-loop_NTPase"/>
</dbReference>
<comment type="caution">
    <text evidence="4">The sequence shown here is derived from an EMBL/GenBank/DDBJ whole genome shotgun (WGS) entry which is preliminary data.</text>
</comment>
<dbReference type="GO" id="GO:0005739">
    <property type="term" value="C:mitochondrion"/>
    <property type="evidence" value="ECO:0007669"/>
    <property type="project" value="TreeGrafter"/>
</dbReference>
<keyword evidence="2" id="KW-0342">GTP-binding</keyword>
<keyword evidence="1" id="KW-0547">Nucleotide-binding</keyword>
<feature type="domain" description="G" evidence="3">
    <location>
        <begin position="131"/>
        <end position="172"/>
    </location>
</feature>
<dbReference type="Gene3D" id="1.10.1580.10">
    <property type="match status" value="1"/>
</dbReference>
<dbReference type="GO" id="GO:0005525">
    <property type="term" value="F:GTP binding"/>
    <property type="evidence" value="ECO:0007669"/>
    <property type="project" value="UniProtKB-KW"/>
</dbReference>
<dbReference type="GO" id="GO:0003924">
    <property type="term" value="F:GTPase activity"/>
    <property type="evidence" value="ECO:0007669"/>
    <property type="project" value="TreeGrafter"/>
</dbReference>
<evidence type="ECO:0000313" key="5">
    <source>
        <dbReference type="Proteomes" id="UP000290289"/>
    </source>
</evidence>
<proteinExistence type="predicted"/>
<accession>A0A498ICY1</accession>
<evidence type="ECO:0000313" key="4">
    <source>
        <dbReference type="EMBL" id="RXH81080.1"/>
    </source>
</evidence>
<keyword evidence="5" id="KW-1185">Reference proteome</keyword>
<dbReference type="GO" id="GO:0032543">
    <property type="term" value="P:mitochondrial translation"/>
    <property type="evidence" value="ECO:0007669"/>
    <property type="project" value="TreeGrafter"/>
</dbReference>
<evidence type="ECO:0000256" key="1">
    <source>
        <dbReference type="ARBA" id="ARBA00022741"/>
    </source>
</evidence>
<name>A0A498ICY1_MALDO</name>
<organism evidence="4 5">
    <name type="scientific">Malus domestica</name>
    <name type="common">Apple</name>
    <name type="synonym">Pyrus malus</name>
    <dbReference type="NCBI Taxonomy" id="3750"/>
    <lineage>
        <taxon>Eukaryota</taxon>
        <taxon>Viridiplantae</taxon>
        <taxon>Streptophyta</taxon>
        <taxon>Embryophyta</taxon>
        <taxon>Tracheophyta</taxon>
        <taxon>Spermatophyta</taxon>
        <taxon>Magnoliopsida</taxon>
        <taxon>eudicotyledons</taxon>
        <taxon>Gunneridae</taxon>
        <taxon>Pentapetalae</taxon>
        <taxon>rosids</taxon>
        <taxon>fabids</taxon>
        <taxon>Rosales</taxon>
        <taxon>Rosaceae</taxon>
        <taxon>Amygdaloideae</taxon>
        <taxon>Maleae</taxon>
        <taxon>Malus</taxon>
    </lineage>
</organism>
<dbReference type="EMBL" id="RDQH01000338">
    <property type="protein sequence ID" value="RXH81080.1"/>
    <property type="molecule type" value="Genomic_DNA"/>
</dbReference>
<sequence length="265" mass="28610">MGSQSKGLVKKGMMGLGDMGFNTGGEAINWFPGHIAAATCAIRDRLKFSDFVIEVRDARIPLSSANQDLQPQLRAKRSLIVLNKKDLANPNIMQQDCLPINAHSRSSVTKLLELVEYKLKEAISREPTLLVMVVGVPNVGKSALINNIHRIASSCLPGKRQSTLKNDSGRVSFVVQGKMKHATVGPLPGVAQDIAGFKVKLLISLAYMFSILQGVLVPSIPDIETGLELALAGSIKDLVVGEDRIAQYLLAVLNSRGTPFSLEEL</sequence>
<dbReference type="InterPro" id="IPR006073">
    <property type="entry name" value="GTP-bd"/>
</dbReference>
<gene>
    <name evidence="4" type="ORF">DVH24_004994</name>
</gene>
<dbReference type="STRING" id="3750.A0A498ICY1"/>
<evidence type="ECO:0000259" key="3">
    <source>
        <dbReference type="Pfam" id="PF01926"/>
    </source>
</evidence>
<dbReference type="PANTHER" id="PTHR45782">
    <property type="entry name" value="MITOCHONDRIAL RIBOSOME-ASSOCIATED GTPASE 1"/>
    <property type="match status" value="1"/>
</dbReference>
<dbReference type="CDD" id="cd01856">
    <property type="entry name" value="YlqF"/>
    <property type="match status" value="1"/>
</dbReference>
<dbReference type="AlphaFoldDB" id="A0A498ICY1"/>
<dbReference type="Pfam" id="PF01926">
    <property type="entry name" value="MMR_HSR1"/>
    <property type="match status" value="1"/>
</dbReference>
<reference evidence="4 5" key="1">
    <citation type="submission" date="2018-10" db="EMBL/GenBank/DDBJ databases">
        <title>A high-quality apple genome assembly.</title>
        <authorList>
            <person name="Hu J."/>
        </authorList>
    </citation>
    <scope>NUCLEOTIDE SEQUENCE [LARGE SCALE GENOMIC DNA]</scope>
    <source>
        <strain evidence="5">cv. HFTH1</strain>
        <tissue evidence="4">Young leaf</tissue>
    </source>
</reference>